<keyword evidence="2" id="KW-1185">Reference proteome</keyword>
<protein>
    <submittedName>
        <fullName evidence="1">Uncharacterized protein</fullName>
    </submittedName>
</protein>
<dbReference type="AlphaFoldDB" id="A0AAE0RT73"/>
<accession>A0AAE0RT73</accession>
<organism evidence="1 2">
    <name type="scientific">Potamilus streckersoni</name>
    <dbReference type="NCBI Taxonomy" id="2493646"/>
    <lineage>
        <taxon>Eukaryota</taxon>
        <taxon>Metazoa</taxon>
        <taxon>Spiralia</taxon>
        <taxon>Lophotrochozoa</taxon>
        <taxon>Mollusca</taxon>
        <taxon>Bivalvia</taxon>
        <taxon>Autobranchia</taxon>
        <taxon>Heteroconchia</taxon>
        <taxon>Palaeoheterodonta</taxon>
        <taxon>Unionida</taxon>
        <taxon>Unionoidea</taxon>
        <taxon>Unionidae</taxon>
        <taxon>Ambleminae</taxon>
        <taxon>Lampsilini</taxon>
        <taxon>Potamilus</taxon>
    </lineage>
</organism>
<sequence length="125" mass="14828">MADHITETLIRNLLPAHKKALEQLQALDTYIAVLNKRMVGNYLDGNYGYGHHLNKRSSFAMRIRHDFKRYEEKKWRQVLEAARQVYDEDSMAELESRQRNHGRDTTVDQTASQLSFLFSECYRYN</sequence>
<reference evidence="1" key="2">
    <citation type="journal article" date="2021" name="Genome Biol. Evol.">
        <title>Developing a high-quality reference genome for a parasitic bivalve with doubly uniparental inheritance (Bivalvia: Unionida).</title>
        <authorList>
            <person name="Smith C.H."/>
        </authorList>
    </citation>
    <scope>NUCLEOTIDE SEQUENCE</scope>
    <source>
        <strain evidence="1">CHS0354</strain>
        <tissue evidence="1">Mantle</tissue>
    </source>
</reference>
<name>A0AAE0RT73_9BIVA</name>
<comment type="caution">
    <text evidence="1">The sequence shown here is derived from an EMBL/GenBank/DDBJ whole genome shotgun (WGS) entry which is preliminary data.</text>
</comment>
<proteinExistence type="predicted"/>
<dbReference type="EMBL" id="JAEAOA010002072">
    <property type="protein sequence ID" value="KAK3578920.1"/>
    <property type="molecule type" value="Genomic_DNA"/>
</dbReference>
<gene>
    <name evidence="1" type="ORF">CHS0354_035548</name>
</gene>
<dbReference type="Proteomes" id="UP001195483">
    <property type="component" value="Unassembled WGS sequence"/>
</dbReference>
<evidence type="ECO:0000313" key="2">
    <source>
        <dbReference type="Proteomes" id="UP001195483"/>
    </source>
</evidence>
<reference evidence="1" key="1">
    <citation type="journal article" date="2021" name="Genome Biol. Evol.">
        <title>A High-Quality Reference Genome for a Parasitic Bivalve with Doubly Uniparental Inheritance (Bivalvia: Unionida).</title>
        <authorList>
            <person name="Smith C.H."/>
        </authorList>
    </citation>
    <scope>NUCLEOTIDE SEQUENCE</scope>
    <source>
        <strain evidence="1">CHS0354</strain>
    </source>
</reference>
<reference evidence="1" key="3">
    <citation type="submission" date="2023-05" db="EMBL/GenBank/DDBJ databases">
        <authorList>
            <person name="Smith C.H."/>
        </authorList>
    </citation>
    <scope>NUCLEOTIDE SEQUENCE</scope>
    <source>
        <strain evidence="1">CHS0354</strain>
        <tissue evidence="1">Mantle</tissue>
    </source>
</reference>
<evidence type="ECO:0000313" key="1">
    <source>
        <dbReference type="EMBL" id="KAK3578920.1"/>
    </source>
</evidence>